<dbReference type="EMBL" id="LXFE01002660">
    <property type="protein sequence ID" value="OLL22876.1"/>
    <property type="molecule type" value="Genomic_DNA"/>
</dbReference>
<evidence type="ECO:0000256" key="7">
    <source>
        <dbReference type="SAM" id="Phobius"/>
    </source>
</evidence>
<sequence length="506" mass="57562">MPSERRARASSVSSALSADLKSPRSKQLRRAPDTAQAAQSEDDLGSQLHSDEHASQAAAEDVCFPMDEDHKSTGPIDFQEMQDFVVQQKLRQGSISSSTRSRKYSVISTARGPYLEHVSSRPQEPAVTDDDDEDDDDSSLGEKSKLPRTFSGRDRASVRPPDKFSFFCSQMDGTIHATEFGDLLQDDQTFNQLFDAGQGVWWLDVLDPSDIEMKMIAKAFSIHPLTAEDIRVQEQREKVELFDRYYFVCFRSFQPDSRHQDFLEPVNKYMVVFREGLISFHFTPNPHSASVRRRVRQLRDYVDISSDWICYALIDDIVDSFGPLIHNIEGETDAIEDAVLIARTDESREMLRHIGECRKKVMRLLRLLGGKADVIKMFAKRCNEHWDVAPKGEIGLYLGDIQDHIITMTSTLKEFEQILSRSHSNYLAQLSVDAVQGNNRINYVLSKITVIGTILVPMNLITGLFGMNVHVPGQGKETYTWFFGVAGSIVLFWIIAMFFARRWRII</sequence>
<dbReference type="SUPFAM" id="SSF144083">
    <property type="entry name" value="Magnesium transport protein CorA, transmembrane region"/>
    <property type="match status" value="1"/>
</dbReference>
<keyword evidence="3 7" id="KW-0812">Transmembrane</keyword>
<dbReference type="InterPro" id="IPR045863">
    <property type="entry name" value="CorA_TM1_TM2"/>
</dbReference>
<name>A0A1U7LJN4_NEOID</name>
<keyword evidence="5 7" id="KW-0472">Membrane</keyword>
<dbReference type="CDD" id="cd12829">
    <property type="entry name" value="Alr1p-like"/>
    <property type="match status" value="1"/>
</dbReference>
<organism evidence="8 9">
    <name type="scientific">Neolecta irregularis (strain DAH-3)</name>
    <dbReference type="NCBI Taxonomy" id="1198029"/>
    <lineage>
        <taxon>Eukaryota</taxon>
        <taxon>Fungi</taxon>
        <taxon>Dikarya</taxon>
        <taxon>Ascomycota</taxon>
        <taxon>Taphrinomycotina</taxon>
        <taxon>Neolectales</taxon>
        <taxon>Neolectaceae</taxon>
        <taxon>Neolecta</taxon>
    </lineage>
</organism>
<evidence type="ECO:0000256" key="6">
    <source>
        <dbReference type="SAM" id="MobiDB-lite"/>
    </source>
</evidence>
<comment type="subcellular location">
    <subcellularLocation>
        <location evidence="1">Membrane</location>
        <topology evidence="1">Multi-pass membrane protein</topology>
    </subcellularLocation>
</comment>
<evidence type="ECO:0000313" key="8">
    <source>
        <dbReference type="EMBL" id="OLL22876.1"/>
    </source>
</evidence>
<dbReference type="Pfam" id="PF01544">
    <property type="entry name" value="CorA"/>
    <property type="match status" value="1"/>
</dbReference>
<feature type="compositionally biased region" description="Basic and acidic residues" evidence="6">
    <location>
        <begin position="140"/>
        <end position="158"/>
    </location>
</feature>
<proteinExistence type="inferred from homology"/>
<feature type="compositionally biased region" description="Low complexity" evidence="6">
    <location>
        <begin position="9"/>
        <end position="18"/>
    </location>
</feature>
<dbReference type="AlphaFoldDB" id="A0A1U7LJN4"/>
<gene>
    <name evidence="8" type="ORF">NEOLI_002402</name>
</gene>
<dbReference type="InterPro" id="IPR002523">
    <property type="entry name" value="MgTranspt_CorA/ZnTranspt_ZntB"/>
</dbReference>
<evidence type="ECO:0000313" key="9">
    <source>
        <dbReference type="Proteomes" id="UP000186594"/>
    </source>
</evidence>
<evidence type="ECO:0000256" key="5">
    <source>
        <dbReference type="ARBA" id="ARBA00023136"/>
    </source>
</evidence>
<comment type="similarity">
    <text evidence="2">Belongs to the CorA metal ion transporter (MIT) (TC 1.A.35) family.</text>
</comment>
<dbReference type="OMA" id="CNENYQV"/>
<evidence type="ECO:0000256" key="2">
    <source>
        <dbReference type="ARBA" id="ARBA00009765"/>
    </source>
</evidence>
<dbReference type="STRING" id="1198029.A0A1U7LJN4"/>
<dbReference type="Gene3D" id="3.30.460.20">
    <property type="entry name" value="CorA soluble domain-like"/>
    <property type="match status" value="1"/>
</dbReference>
<evidence type="ECO:0000256" key="4">
    <source>
        <dbReference type="ARBA" id="ARBA00022989"/>
    </source>
</evidence>
<reference evidence="8 9" key="1">
    <citation type="submission" date="2016-04" db="EMBL/GenBank/DDBJ databases">
        <title>Evolutionary innovation and constraint leading to complex multicellularity in the Ascomycota.</title>
        <authorList>
            <person name="Cisse O."/>
            <person name="Nguyen A."/>
            <person name="Hewitt D.A."/>
            <person name="Jedd G."/>
            <person name="Stajich J.E."/>
        </authorList>
    </citation>
    <scope>NUCLEOTIDE SEQUENCE [LARGE SCALE GENOMIC DNA]</scope>
    <source>
        <strain evidence="8 9">DAH-3</strain>
    </source>
</reference>
<dbReference type="FunFam" id="1.20.58.340:FF:000008">
    <property type="entry name" value="CorA family metal ion transporter"/>
    <property type="match status" value="1"/>
</dbReference>
<dbReference type="OrthoDB" id="29879at2759"/>
<dbReference type="Proteomes" id="UP000186594">
    <property type="component" value="Unassembled WGS sequence"/>
</dbReference>
<dbReference type="SUPFAM" id="SSF143865">
    <property type="entry name" value="CorA soluble domain-like"/>
    <property type="match status" value="1"/>
</dbReference>
<keyword evidence="9" id="KW-1185">Reference proteome</keyword>
<accession>A0A1U7LJN4</accession>
<comment type="caution">
    <text evidence="8">The sequence shown here is derived from an EMBL/GenBank/DDBJ whole genome shotgun (WGS) entry which is preliminary data.</text>
</comment>
<feature type="transmembrane region" description="Helical" evidence="7">
    <location>
        <begin position="448"/>
        <end position="467"/>
    </location>
</feature>
<dbReference type="GO" id="GO:0010961">
    <property type="term" value="P:intracellular magnesium ion homeostasis"/>
    <property type="evidence" value="ECO:0007669"/>
    <property type="project" value="TreeGrafter"/>
</dbReference>
<dbReference type="InterPro" id="IPR044089">
    <property type="entry name" value="Alr1-like"/>
</dbReference>
<dbReference type="PANTHER" id="PTHR21535:SF55">
    <property type="entry name" value="MAGNESIUM TRANSPORTER ALR1-RELATED"/>
    <property type="match status" value="1"/>
</dbReference>
<protein>
    <submittedName>
        <fullName evidence="8">Putative metal ion transporter</fullName>
    </submittedName>
</protein>
<dbReference type="PANTHER" id="PTHR21535">
    <property type="entry name" value="MAGNESIUM AND COBALT TRANSPORT PROTEIN/MITOCHONDRIAL IMPORT INNER MEMBRANE TRANSLOCASE SUBUNIT TIM8"/>
    <property type="match status" value="1"/>
</dbReference>
<feature type="region of interest" description="Disordered" evidence="6">
    <location>
        <begin position="1"/>
        <end position="79"/>
    </location>
</feature>
<dbReference type="InterPro" id="IPR045861">
    <property type="entry name" value="CorA_cytoplasmic_dom"/>
</dbReference>
<feature type="region of interest" description="Disordered" evidence="6">
    <location>
        <begin position="113"/>
        <end position="158"/>
    </location>
</feature>
<evidence type="ECO:0000256" key="3">
    <source>
        <dbReference type="ARBA" id="ARBA00022692"/>
    </source>
</evidence>
<feature type="compositionally biased region" description="Acidic residues" evidence="6">
    <location>
        <begin position="127"/>
        <end position="139"/>
    </location>
</feature>
<keyword evidence="4 7" id="KW-1133">Transmembrane helix</keyword>
<evidence type="ECO:0000256" key="1">
    <source>
        <dbReference type="ARBA" id="ARBA00004141"/>
    </source>
</evidence>
<dbReference type="GO" id="GO:0005886">
    <property type="term" value="C:plasma membrane"/>
    <property type="evidence" value="ECO:0007669"/>
    <property type="project" value="TreeGrafter"/>
</dbReference>
<feature type="transmembrane region" description="Helical" evidence="7">
    <location>
        <begin position="479"/>
        <end position="500"/>
    </location>
</feature>
<dbReference type="GO" id="GO:0015095">
    <property type="term" value="F:magnesium ion transmembrane transporter activity"/>
    <property type="evidence" value="ECO:0007669"/>
    <property type="project" value="InterPro"/>
</dbReference>
<dbReference type="Gene3D" id="1.20.58.340">
    <property type="entry name" value="Magnesium transport protein CorA, transmembrane region"/>
    <property type="match status" value="2"/>
</dbReference>
<dbReference type="FunFam" id="1.20.58.340:FF:000006">
    <property type="entry name" value="CorA family metal ion transporter"/>
    <property type="match status" value="1"/>
</dbReference>